<dbReference type="EMBL" id="GDRN01079978">
    <property type="protein sequence ID" value="JAI62307.1"/>
    <property type="molecule type" value="Transcribed_RNA"/>
</dbReference>
<feature type="transmembrane region" description="Helical" evidence="8">
    <location>
        <begin position="595"/>
        <end position="615"/>
    </location>
</feature>
<dbReference type="PROSITE" id="PS51257">
    <property type="entry name" value="PROKAR_LIPOPROTEIN"/>
    <property type="match status" value="1"/>
</dbReference>
<comment type="similarity">
    <text evidence="2 7">Belongs to the glycosyl hydrolase 37 family.</text>
</comment>
<dbReference type="SUPFAM" id="SSF48208">
    <property type="entry name" value="Six-hairpin glycosidases"/>
    <property type="match status" value="1"/>
</dbReference>
<protein>
    <recommendedName>
        <fullName evidence="4 7">Trehalase</fullName>
        <ecNumber evidence="3 7">3.2.1.28</ecNumber>
    </recommendedName>
    <alternativeName>
        <fullName evidence="7">Alpha-trehalose glucohydrolase</fullName>
    </alternativeName>
</protein>
<name>A0A0P4W1M1_SCYOL</name>
<keyword evidence="8" id="KW-1133">Transmembrane helix</keyword>
<proteinExistence type="inferred from homology"/>
<dbReference type="GO" id="GO:0004555">
    <property type="term" value="F:alpha,alpha-trehalase activity"/>
    <property type="evidence" value="ECO:0007669"/>
    <property type="project" value="UniProtKB-EC"/>
</dbReference>
<evidence type="ECO:0000256" key="5">
    <source>
        <dbReference type="ARBA" id="ARBA00022801"/>
    </source>
</evidence>
<evidence type="ECO:0000256" key="6">
    <source>
        <dbReference type="ARBA" id="ARBA00023295"/>
    </source>
</evidence>
<reference evidence="9" key="1">
    <citation type="submission" date="2015-09" db="EMBL/GenBank/DDBJ databases">
        <title>Scylla olivacea transcriptome.</title>
        <authorList>
            <person name="Ikhwanuddin M."/>
        </authorList>
    </citation>
    <scope>NUCLEOTIDE SEQUENCE</scope>
</reference>
<dbReference type="PANTHER" id="PTHR23403">
    <property type="entry name" value="TREHALASE"/>
    <property type="match status" value="1"/>
</dbReference>
<evidence type="ECO:0000256" key="8">
    <source>
        <dbReference type="SAM" id="Phobius"/>
    </source>
</evidence>
<evidence type="ECO:0000256" key="3">
    <source>
        <dbReference type="ARBA" id="ARBA00012757"/>
    </source>
</evidence>
<keyword evidence="5 7" id="KW-0378">Hydrolase</keyword>
<dbReference type="Gene3D" id="1.50.10.10">
    <property type="match status" value="1"/>
</dbReference>
<dbReference type="PRINTS" id="PR00744">
    <property type="entry name" value="GLHYDRLASE37"/>
</dbReference>
<keyword evidence="8" id="KW-0812">Transmembrane</keyword>
<dbReference type="EC" id="3.2.1.28" evidence="3 7"/>
<dbReference type="InterPro" id="IPR018232">
    <property type="entry name" value="Glyco_hydro_37_CS"/>
</dbReference>
<dbReference type="GO" id="GO:0005993">
    <property type="term" value="P:trehalose catabolic process"/>
    <property type="evidence" value="ECO:0007669"/>
    <property type="project" value="TreeGrafter"/>
</dbReference>
<evidence type="ECO:0000313" key="9">
    <source>
        <dbReference type="EMBL" id="JAI62307.1"/>
    </source>
</evidence>
<evidence type="ECO:0000256" key="7">
    <source>
        <dbReference type="RuleBase" id="RU361180"/>
    </source>
</evidence>
<dbReference type="PROSITE" id="PS00928">
    <property type="entry name" value="TREHALASE_2"/>
    <property type="match status" value="1"/>
</dbReference>
<sequence>MKSCIPRMKYYHARVSVWWFLVMGAGCFGGTGRLASPDLDVVSVGGTAVENCEIFCNTKILHYVQRARVHNDSKVFVDLKLKGSQEEVENQFFALLKVTNNDPNKEDVEKFLDENFDPQDSEFEVWSPSDWKSEPSFIHTIYDQSLRKWALSVNEIWKSLGRKVSTDVRDNASQYSQIYVPNPFIVPGGRFTELYYWDSYWIVEGLLLSEMMDTARGMIENFLYLVSKYGYVPNGTRKYYLGRSQPPFLISMMDLYWKRTRDIKFLKESLGILEKEYSFWQESRSVTVTLDDRDYMLYQYRVNTTYARPESYFEDEELVEGTSDKEKFRIYSGLKSAAESGWDFSSRWFLADGKRSKSLRDINPMIIAPVCLNSLMGLNARLLSEFHEVLGNEVQRDMYRKHADESNITMSRVFWSDRDGIWLDYNLETGELIPGFYPSNLMPLWTESYGKERSPEFVIEQAIAYLERHNITAYPGGIPTSLMSTGQQWDLPLGWAPLQYVVVLGLEKAGRYNTEANDLALAIAKQWVLNVYQSYYNLTPHAILEKYNVVDVEGGAAHAGEYKTQEGFGWTNAVILKFLSMYGHQIRTRDVYDPVPLSLGLLLMVVCAVSVISYVRRVHTCGKLLRDVESPS</sequence>
<dbReference type="PANTHER" id="PTHR23403:SF1">
    <property type="entry name" value="TREHALASE"/>
    <property type="match status" value="1"/>
</dbReference>
<dbReference type="InterPro" id="IPR008928">
    <property type="entry name" value="6-hairpin_glycosidase_sf"/>
</dbReference>
<dbReference type="EMBL" id="GDRN01079977">
    <property type="protein sequence ID" value="JAI62308.1"/>
    <property type="molecule type" value="Transcribed_RNA"/>
</dbReference>
<organism evidence="9">
    <name type="scientific">Scylla olivacea</name>
    <name type="common">Orange mud crab</name>
    <name type="synonym">Cancer olivacea</name>
    <dbReference type="NCBI Taxonomy" id="85551"/>
    <lineage>
        <taxon>Eukaryota</taxon>
        <taxon>Metazoa</taxon>
        <taxon>Ecdysozoa</taxon>
        <taxon>Arthropoda</taxon>
        <taxon>Crustacea</taxon>
        <taxon>Multicrustacea</taxon>
        <taxon>Malacostraca</taxon>
        <taxon>Eumalacostraca</taxon>
        <taxon>Eucarida</taxon>
        <taxon>Decapoda</taxon>
        <taxon>Pleocyemata</taxon>
        <taxon>Brachyura</taxon>
        <taxon>Eubrachyura</taxon>
        <taxon>Portunoidea</taxon>
        <taxon>Portunidae</taxon>
        <taxon>Portuninae</taxon>
        <taxon>Scylla</taxon>
    </lineage>
</organism>
<dbReference type="Pfam" id="PF01204">
    <property type="entry name" value="Trehalase"/>
    <property type="match status" value="1"/>
</dbReference>
<evidence type="ECO:0000256" key="1">
    <source>
        <dbReference type="ARBA" id="ARBA00001576"/>
    </source>
</evidence>
<comment type="catalytic activity">
    <reaction evidence="1 7">
        <text>alpha,alpha-trehalose + H2O = alpha-D-glucose + beta-D-glucose</text>
        <dbReference type="Rhea" id="RHEA:32675"/>
        <dbReference type="ChEBI" id="CHEBI:15377"/>
        <dbReference type="ChEBI" id="CHEBI:15903"/>
        <dbReference type="ChEBI" id="CHEBI:16551"/>
        <dbReference type="ChEBI" id="CHEBI:17925"/>
        <dbReference type="EC" id="3.2.1.28"/>
    </reaction>
</comment>
<keyword evidence="8" id="KW-0472">Membrane</keyword>
<dbReference type="PROSITE" id="PS00927">
    <property type="entry name" value="TREHALASE_1"/>
    <property type="match status" value="1"/>
</dbReference>
<dbReference type="AlphaFoldDB" id="A0A0P4W1M1"/>
<evidence type="ECO:0000256" key="4">
    <source>
        <dbReference type="ARBA" id="ARBA00019905"/>
    </source>
</evidence>
<keyword evidence="6 7" id="KW-0326">Glycosidase</keyword>
<accession>A0A0P4W1M1</accession>
<dbReference type="InterPro" id="IPR012341">
    <property type="entry name" value="6hp_glycosidase-like_sf"/>
</dbReference>
<evidence type="ECO:0000256" key="2">
    <source>
        <dbReference type="ARBA" id="ARBA00005615"/>
    </source>
</evidence>
<dbReference type="InterPro" id="IPR001661">
    <property type="entry name" value="Glyco_hydro_37"/>
</dbReference>